<protein>
    <submittedName>
        <fullName evidence="2">Uncharacterized protein</fullName>
    </submittedName>
</protein>
<accession>A0A4R2HHS5</accession>
<evidence type="ECO:0000313" key="2">
    <source>
        <dbReference type="EMBL" id="TCO27286.1"/>
    </source>
</evidence>
<keyword evidence="1" id="KW-1133">Transmembrane helix</keyword>
<gene>
    <name evidence="2" type="ORF">EV200_103621</name>
</gene>
<keyword evidence="1" id="KW-0812">Transmembrane</keyword>
<sequence>MKKYSQIIGFIGIIILLMSFIMKREPVKVYLLVILQLRIIALKRIICRNVIH</sequence>
<organism evidence="2 3">
    <name type="scientific">Pedobacter psychrotolerans</name>
    <dbReference type="NCBI Taxonomy" id="1843235"/>
    <lineage>
        <taxon>Bacteria</taxon>
        <taxon>Pseudomonadati</taxon>
        <taxon>Bacteroidota</taxon>
        <taxon>Sphingobacteriia</taxon>
        <taxon>Sphingobacteriales</taxon>
        <taxon>Sphingobacteriaceae</taxon>
        <taxon>Pedobacter</taxon>
    </lineage>
</organism>
<comment type="caution">
    <text evidence="2">The sequence shown here is derived from an EMBL/GenBank/DDBJ whole genome shotgun (WGS) entry which is preliminary data.</text>
</comment>
<feature type="transmembrane region" description="Helical" evidence="1">
    <location>
        <begin position="7"/>
        <end position="23"/>
    </location>
</feature>
<keyword evidence="1" id="KW-0472">Membrane</keyword>
<proteinExistence type="predicted"/>
<name>A0A4R2HHS5_9SPHI</name>
<reference evidence="2 3" key="1">
    <citation type="submission" date="2019-03" db="EMBL/GenBank/DDBJ databases">
        <title>Genomic Encyclopedia of Type Strains, Phase IV (KMG-IV): sequencing the most valuable type-strain genomes for metagenomic binning, comparative biology and taxonomic classification.</title>
        <authorList>
            <person name="Goeker M."/>
        </authorList>
    </citation>
    <scope>NUCLEOTIDE SEQUENCE [LARGE SCALE GENOMIC DNA]</scope>
    <source>
        <strain evidence="2 3">DSM 103236</strain>
    </source>
</reference>
<evidence type="ECO:0000313" key="3">
    <source>
        <dbReference type="Proteomes" id="UP000295684"/>
    </source>
</evidence>
<dbReference type="EMBL" id="SLWO01000003">
    <property type="protein sequence ID" value="TCO27286.1"/>
    <property type="molecule type" value="Genomic_DNA"/>
</dbReference>
<evidence type="ECO:0000256" key="1">
    <source>
        <dbReference type="SAM" id="Phobius"/>
    </source>
</evidence>
<dbReference type="Proteomes" id="UP000295684">
    <property type="component" value="Unassembled WGS sequence"/>
</dbReference>
<dbReference type="AlphaFoldDB" id="A0A4R2HHS5"/>